<sequence length="503" mass="57906">MSTVQTELQPIEQKFMDYVKEITQLGEAIGLMGWDLRTYAPKKGVEGRSEVIATLSSKIHEMQTSDQMKEYIDTLKGQTDHEIVQKSVEECEKDYNQARKIPADEFKEYVALQSKAESVWEEAKDKNDFEMFKPYLEKMVEFNKRFAEYWGYEKHIYNALLDNFEPGVTVDVLDEVFPAVRKSLTELLQKIQNSSVEVDASVLTGHFPKEQQQAFSLEILKRMGYDFDAGRLDETVHPFATGLNQGDVRVTTKYDESDFRTAVFGTIHEGGHALYEQNISSELAYTALQGGTSMGIHESQSLFWENFVSRTKAFWQNHYDLFLEHAPESFKEVSFEDFFAAVNEVKPSFIRIEADELTYCLHIMIRYELEKALISGEIEVGDLPELWNDKMEEYLGVRPTSNKVGVLQDVHWAGGMFGYFPSYALGYMYAAQFHNTMKSEIDVEGSIEKGDFTVIKNWLTENIHKFGKSKKPLEILEDVTGEKLNANHLVQHLSDKYSKVYQF</sequence>
<dbReference type="Pfam" id="PF02074">
    <property type="entry name" value="Peptidase_M32"/>
    <property type="match status" value="1"/>
</dbReference>
<proteinExistence type="inferred from homology"/>
<evidence type="ECO:0000313" key="2">
    <source>
        <dbReference type="EMBL" id="GGC99161.1"/>
    </source>
</evidence>
<keyword evidence="1" id="KW-0378">Hydrolase</keyword>
<dbReference type="SUPFAM" id="SSF55486">
    <property type="entry name" value="Metalloproteases ('zincins'), catalytic domain"/>
    <property type="match status" value="1"/>
</dbReference>
<comment type="catalytic activity">
    <reaction evidence="1">
        <text>Release of a C-terminal amino acid with broad specificity, except for -Pro.</text>
        <dbReference type="EC" id="3.4.17.19"/>
    </reaction>
</comment>
<dbReference type="EC" id="3.4.17.19" evidence="1"/>
<dbReference type="PIRSF" id="PIRSF006615">
    <property type="entry name" value="Zn_crbxpep_Taq"/>
    <property type="match status" value="1"/>
</dbReference>
<evidence type="ECO:0000313" key="3">
    <source>
        <dbReference type="Proteomes" id="UP000642571"/>
    </source>
</evidence>
<dbReference type="PANTHER" id="PTHR34217">
    <property type="entry name" value="METAL-DEPENDENT CARBOXYPEPTIDASE"/>
    <property type="match status" value="1"/>
</dbReference>
<dbReference type="Gene3D" id="1.10.1370.30">
    <property type="match status" value="1"/>
</dbReference>
<keyword evidence="1 2" id="KW-0121">Carboxypeptidase</keyword>
<keyword evidence="1" id="KW-0645">Protease</keyword>
<comment type="similarity">
    <text evidence="1">Belongs to the peptidase M32 family.</text>
</comment>
<dbReference type="RefSeq" id="WP_188650208.1">
    <property type="nucleotide sequence ID" value="NZ_BMIN01000001.1"/>
</dbReference>
<keyword evidence="3" id="KW-1185">Reference proteome</keyword>
<accession>A0ABQ1PLZ2</accession>
<dbReference type="GO" id="GO:0004180">
    <property type="term" value="F:carboxypeptidase activity"/>
    <property type="evidence" value="ECO:0007669"/>
    <property type="project" value="UniProtKB-KW"/>
</dbReference>
<comment type="function">
    <text evidence="1">Broad specificity carboxypetidase that releases amino acids sequentially from the C-terminus, including neutral, aromatic, polar and basic residues.</text>
</comment>
<organism evidence="2 3">
    <name type="scientific">Pontibacillus salipaludis</name>
    <dbReference type="NCBI Taxonomy" id="1697394"/>
    <lineage>
        <taxon>Bacteria</taxon>
        <taxon>Bacillati</taxon>
        <taxon>Bacillota</taxon>
        <taxon>Bacilli</taxon>
        <taxon>Bacillales</taxon>
        <taxon>Bacillaceae</taxon>
        <taxon>Pontibacillus</taxon>
    </lineage>
</organism>
<dbReference type="CDD" id="cd06460">
    <property type="entry name" value="M32_Taq"/>
    <property type="match status" value="1"/>
</dbReference>
<reference evidence="3" key="1">
    <citation type="journal article" date="2019" name="Int. J. Syst. Evol. Microbiol.">
        <title>The Global Catalogue of Microorganisms (GCM) 10K type strain sequencing project: providing services to taxonomists for standard genome sequencing and annotation.</title>
        <authorList>
            <consortium name="The Broad Institute Genomics Platform"/>
            <consortium name="The Broad Institute Genome Sequencing Center for Infectious Disease"/>
            <person name="Wu L."/>
            <person name="Ma J."/>
        </authorList>
    </citation>
    <scope>NUCLEOTIDE SEQUENCE [LARGE SCALE GENOMIC DNA]</scope>
    <source>
        <strain evidence="3">CGMCC 1.15353</strain>
    </source>
</reference>
<keyword evidence="1" id="KW-0482">Metalloprotease</keyword>
<name>A0ABQ1PLZ2_9BACI</name>
<evidence type="ECO:0000256" key="1">
    <source>
        <dbReference type="PIRNR" id="PIRNR006615"/>
    </source>
</evidence>
<dbReference type="EMBL" id="BMIN01000001">
    <property type="protein sequence ID" value="GGC99161.1"/>
    <property type="molecule type" value="Genomic_DNA"/>
</dbReference>
<dbReference type="PANTHER" id="PTHR34217:SF1">
    <property type="entry name" value="CARBOXYPEPTIDASE 1"/>
    <property type="match status" value="1"/>
</dbReference>
<comment type="caution">
    <text evidence="2">The sequence shown here is derived from an EMBL/GenBank/DDBJ whole genome shotgun (WGS) entry which is preliminary data.</text>
</comment>
<dbReference type="PROSITE" id="PS52034">
    <property type="entry name" value="PEPTIDASE_M32"/>
    <property type="match status" value="1"/>
</dbReference>
<dbReference type="Proteomes" id="UP000642571">
    <property type="component" value="Unassembled WGS sequence"/>
</dbReference>
<gene>
    <name evidence="2" type="ORF">GCM10011389_02990</name>
</gene>
<dbReference type="PRINTS" id="PR00998">
    <property type="entry name" value="CRBOXYPTASET"/>
</dbReference>
<protein>
    <recommendedName>
        <fullName evidence="1">Metal-dependent carboxypeptidase</fullName>
        <ecNumber evidence="1">3.4.17.19</ecNumber>
    </recommendedName>
</protein>
<keyword evidence="1" id="KW-0479">Metal-binding</keyword>
<dbReference type="InterPro" id="IPR001333">
    <property type="entry name" value="Peptidase_M32_Taq"/>
</dbReference>